<dbReference type="Proteomes" id="UP000091857">
    <property type="component" value="Chromosome 1"/>
</dbReference>
<evidence type="ECO:0000313" key="2">
    <source>
        <dbReference type="Proteomes" id="UP000091857"/>
    </source>
</evidence>
<name>A0ACB7ID73_MANES</name>
<keyword evidence="2" id="KW-1185">Reference proteome</keyword>
<gene>
    <name evidence="1" type="ORF">MANES_01G169100v8</name>
</gene>
<dbReference type="EMBL" id="CM004387">
    <property type="protein sequence ID" value="KAG8663019.1"/>
    <property type="molecule type" value="Genomic_DNA"/>
</dbReference>
<protein>
    <submittedName>
        <fullName evidence="1">Uncharacterized protein</fullName>
    </submittedName>
</protein>
<reference evidence="2" key="1">
    <citation type="journal article" date="2016" name="Nat. Biotechnol.">
        <title>Sequencing wild and cultivated cassava and related species reveals extensive interspecific hybridization and genetic diversity.</title>
        <authorList>
            <person name="Bredeson J.V."/>
            <person name="Lyons J.B."/>
            <person name="Prochnik S.E."/>
            <person name="Wu G.A."/>
            <person name="Ha C.M."/>
            <person name="Edsinger-Gonzales E."/>
            <person name="Grimwood J."/>
            <person name="Schmutz J."/>
            <person name="Rabbi I.Y."/>
            <person name="Egesi C."/>
            <person name="Nauluvula P."/>
            <person name="Lebot V."/>
            <person name="Ndunguru J."/>
            <person name="Mkamilo G."/>
            <person name="Bart R.S."/>
            <person name="Setter T.L."/>
            <person name="Gleadow R.M."/>
            <person name="Kulakow P."/>
            <person name="Ferguson M.E."/>
            <person name="Rounsley S."/>
            <person name="Rokhsar D.S."/>
        </authorList>
    </citation>
    <scope>NUCLEOTIDE SEQUENCE [LARGE SCALE GENOMIC DNA]</scope>
    <source>
        <strain evidence="2">cv. AM560-2</strain>
    </source>
</reference>
<accession>A0ACB7ID73</accession>
<evidence type="ECO:0000313" key="1">
    <source>
        <dbReference type="EMBL" id="KAG8663019.1"/>
    </source>
</evidence>
<organism evidence="1 2">
    <name type="scientific">Manihot esculenta</name>
    <name type="common">Cassava</name>
    <name type="synonym">Jatropha manihot</name>
    <dbReference type="NCBI Taxonomy" id="3983"/>
    <lineage>
        <taxon>Eukaryota</taxon>
        <taxon>Viridiplantae</taxon>
        <taxon>Streptophyta</taxon>
        <taxon>Embryophyta</taxon>
        <taxon>Tracheophyta</taxon>
        <taxon>Spermatophyta</taxon>
        <taxon>Magnoliopsida</taxon>
        <taxon>eudicotyledons</taxon>
        <taxon>Gunneridae</taxon>
        <taxon>Pentapetalae</taxon>
        <taxon>rosids</taxon>
        <taxon>fabids</taxon>
        <taxon>Malpighiales</taxon>
        <taxon>Euphorbiaceae</taxon>
        <taxon>Crotonoideae</taxon>
        <taxon>Manihoteae</taxon>
        <taxon>Manihot</taxon>
    </lineage>
</organism>
<sequence>MESEQSSQENPDNVNPEEQSAIQVRSYDCTFCKRGFSNAQALGGHMNIHRKHKAKLKHPSPNEVPQSPDIPKILDPSFSPIPTSTTHLFMEPKSSQVASSNNWPWFLDKESDDASNTNKTHVGEIQQLSLFVDKPSRKDHHHQQQQLSCDQVHGSTGKGLSSSELDLELRLGPEPQDSSPATGTQVWTMAEIVRTSC</sequence>
<comment type="caution">
    <text evidence="1">The sequence shown here is derived from an EMBL/GenBank/DDBJ whole genome shotgun (WGS) entry which is preliminary data.</text>
</comment>
<proteinExistence type="predicted"/>